<protein>
    <submittedName>
        <fullName evidence="1">Uncharacterized protein</fullName>
    </submittedName>
</protein>
<gene>
    <name evidence="1" type="ORF">PCOR1329_LOCUS13967</name>
</gene>
<comment type="caution">
    <text evidence="1">The sequence shown here is derived from an EMBL/GenBank/DDBJ whole genome shotgun (WGS) entry which is preliminary data.</text>
</comment>
<name>A0ABN9QQ74_9DINO</name>
<accession>A0ABN9QQ74</accession>
<sequence length="58" mass="6199">TVPAVSASYATFEATKRLGRGWAPLGGEQLGPCAASLWLSELCGRVWPQSSANRFSMQ</sequence>
<evidence type="ECO:0000313" key="2">
    <source>
        <dbReference type="Proteomes" id="UP001189429"/>
    </source>
</evidence>
<proteinExistence type="predicted"/>
<dbReference type="EMBL" id="CAUYUJ010004146">
    <property type="protein sequence ID" value="CAK0808335.1"/>
    <property type="molecule type" value="Genomic_DNA"/>
</dbReference>
<feature type="non-terminal residue" evidence="1">
    <location>
        <position position="1"/>
    </location>
</feature>
<keyword evidence="2" id="KW-1185">Reference proteome</keyword>
<organism evidence="1 2">
    <name type="scientific">Prorocentrum cordatum</name>
    <dbReference type="NCBI Taxonomy" id="2364126"/>
    <lineage>
        <taxon>Eukaryota</taxon>
        <taxon>Sar</taxon>
        <taxon>Alveolata</taxon>
        <taxon>Dinophyceae</taxon>
        <taxon>Prorocentrales</taxon>
        <taxon>Prorocentraceae</taxon>
        <taxon>Prorocentrum</taxon>
    </lineage>
</organism>
<dbReference type="Proteomes" id="UP001189429">
    <property type="component" value="Unassembled WGS sequence"/>
</dbReference>
<reference evidence="1" key="1">
    <citation type="submission" date="2023-10" db="EMBL/GenBank/DDBJ databases">
        <authorList>
            <person name="Chen Y."/>
            <person name="Shah S."/>
            <person name="Dougan E. K."/>
            <person name="Thang M."/>
            <person name="Chan C."/>
        </authorList>
    </citation>
    <scope>NUCLEOTIDE SEQUENCE [LARGE SCALE GENOMIC DNA]</scope>
</reference>
<evidence type="ECO:0000313" key="1">
    <source>
        <dbReference type="EMBL" id="CAK0808335.1"/>
    </source>
</evidence>